<evidence type="ECO:0000256" key="8">
    <source>
        <dbReference type="ARBA" id="ARBA00023065"/>
    </source>
</evidence>
<comment type="similarity">
    <text evidence="2 13">Belongs to the sodium:solute symporter (SSF) (TC 2.A.21) family.</text>
</comment>
<evidence type="ECO:0000256" key="14">
    <source>
        <dbReference type="SAM" id="Phobius"/>
    </source>
</evidence>
<evidence type="ECO:0000313" key="15">
    <source>
        <dbReference type="EMBL" id="PVY41579.1"/>
    </source>
</evidence>
<accession>A0A2U1AYS5</accession>
<dbReference type="RefSeq" id="WP_116884000.1">
    <property type="nucleotide sequence ID" value="NZ_CABMMC010000086.1"/>
</dbReference>
<evidence type="ECO:0000256" key="7">
    <source>
        <dbReference type="ARBA" id="ARBA00023053"/>
    </source>
</evidence>
<evidence type="ECO:0000313" key="16">
    <source>
        <dbReference type="Proteomes" id="UP000245959"/>
    </source>
</evidence>
<evidence type="ECO:0000256" key="9">
    <source>
        <dbReference type="ARBA" id="ARBA00023136"/>
    </source>
</evidence>
<feature type="transmembrane region" description="Helical" evidence="14">
    <location>
        <begin position="458"/>
        <end position="480"/>
    </location>
</feature>
<dbReference type="GO" id="GO:0098660">
    <property type="term" value="P:inorganic ion transmembrane transport"/>
    <property type="evidence" value="ECO:0007669"/>
    <property type="project" value="UniProtKB-ARBA"/>
</dbReference>
<dbReference type="GO" id="GO:0006814">
    <property type="term" value="P:sodium ion transport"/>
    <property type="evidence" value="ECO:0007669"/>
    <property type="project" value="UniProtKB-KW"/>
</dbReference>
<dbReference type="InterPro" id="IPR001734">
    <property type="entry name" value="Na/solute_symporter"/>
</dbReference>
<dbReference type="InterPro" id="IPR038377">
    <property type="entry name" value="Na/Glc_symporter_sf"/>
</dbReference>
<name>A0A2U1AYS5_9BACT</name>
<keyword evidence="10" id="KW-0325">Glycoprotein</keyword>
<gene>
    <name evidence="15" type="ORF">C8D82_11352</name>
</gene>
<dbReference type="GeneID" id="78295308"/>
<feature type="transmembrane region" description="Helical" evidence="14">
    <location>
        <begin position="46"/>
        <end position="69"/>
    </location>
</feature>
<dbReference type="GO" id="GO:0015293">
    <property type="term" value="F:symporter activity"/>
    <property type="evidence" value="ECO:0007669"/>
    <property type="project" value="TreeGrafter"/>
</dbReference>
<evidence type="ECO:0000256" key="6">
    <source>
        <dbReference type="ARBA" id="ARBA00022989"/>
    </source>
</evidence>
<comment type="caution">
    <text evidence="15">The sequence shown here is derived from an EMBL/GenBank/DDBJ whole genome shotgun (WGS) entry which is preliminary data.</text>
</comment>
<evidence type="ECO:0000256" key="4">
    <source>
        <dbReference type="ARBA" id="ARBA00022475"/>
    </source>
</evidence>
<keyword evidence="5 14" id="KW-0812">Transmembrane</keyword>
<organism evidence="15 16">
    <name type="scientific">Victivallis vadensis</name>
    <dbReference type="NCBI Taxonomy" id="172901"/>
    <lineage>
        <taxon>Bacteria</taxon>
        <taxon>Pseudomonadati</taxon>
        <taxon>Lentisphaerota</taxon>
        <taxon>Lentisphaeria</taxon>
        <taxon>Victivallales</taxon>
        <taxon>Victivallaceae</taxon>
        <taxon>Victivallis</taxon>
    </lineage>
</organism>
<dbReference type="PANTHER" id="PTHR42985">
    <property type="entry name" value="SODIUM-COUPLED MONOCARBOXYLATE TRANSPORTER"/>
    <property type="match status" value="1"/>
</dbReference>
<keyword evidence="4" id="KW-1003">Cell membrane</keyword>
<feature type="transmembrane region" description="Helical" evidence="14">
    <location>
        <begin position="151"/>
        <end position="171"/>
    </location>
</feature>
<dbReference type="EMBL" id="QEKH01000013">
    <property type="protein sequence ID" value="PVY41579.1"/>
    <property type="molecule type" value="Genomic_DNA"/>
</dbReference>
<dbReference type="InterPro" id="IPR051163">
    <property type="entry name" value="Sodium:Solute_Symporter_SSF"/>
</dbReference>
<dbReference type="Gene3D" id="1.20.1730.10">
    <property type="entry name" value="Sodium/glucose cotransporter"/>
    <property type="match status" value="1"/>
</dbReference>
<evidence type="ECO:0000256" key="2">
    <source>
        <dbReference type="ARBA" id="ARBA00006434"/>
    </source>
</evidence>
<protein>
    <submittedName>
        <fullName evidence="15">SSS family solute:Na+ symporter</fullName>
    </submittedName>
</protein>
<feature type="transmembrane region" description="Helical" evidence="14">
    <location>
        <begin position="401"/>
        <end position="421"/>
    </location>
</feature>
<comment type="catalytic activity">
    <reaction evidence="12">
        <text>iodide(out) + 2 Na(+)(out) = iodide(in) + 2 Na(+)(in)</text>
        <dbReference type="Rhea" id="RHEA:71207"/>
        <dbReference type="ChEBI" id="CHEBI:16382"/>
        <dbReference type="ChEBI" id="CHEBI:29101"/>
    </reaction>
</comment>
<dbReference type="Proteomes" id="UP000245959">
    <property type="component" value="Unassembled WGS sequence"/>
</dbReference>
<dbReference type="Pfam" id="PF00474">
    <property type="entry name" value="SSF"/>
    <property type="match status" value="1"/>
</dbReference>
<evidence type="ECO:0000256" key="5">
    <source>
        <dbReference type="ARBA" id="ARBA00022692"/>
    </source>
</evidence>
<evidence type="ECO:0000256" key="12">
    <source>
        <dbReference type="ARBA" id="ARBA00036099"/>
    </source>
</evidence>
<dbReference type="AlphaFoldDB" id="A0A2U1AYS5"/>
<reference evidence="15 16" key="1">
    <citation type="submission" date="2018-04" db="EMBL/GenBank/DDBJ databases">
        <title>Genomic Encyclopedia of Type Strains, Phase IV (KMG-IV): sequencing the most valuable type-strain genomes for metagenomic binning, comparative biology and taxonomic classification.</title>
        <authorList>
            <person name="Goeker M."/>
        </authorList>
    </citation>
    <scope>NUCLEOTIDE SEQUENCE [LARGE SCALE GENOMIC DNA]</scope>
    <source>
        <strain evidence="15 16">DSM 14823</strain>
    </source>
</reference>
<dbReference type="OrthoDB" id="9810181at2"/>
<feature type="transmembrane region" description="Helical" evidence="14">
    <location>
        <begin position="75"/>
        <end position="96"/>
    </location>
</feature>
<keyword evidence="9 14" id="KW-0472">Membrane</keyword>
<keyword evidence="8" id="KW-0406">Ion transport</keyword>
<evidence type="ECO:0000256" key="10">
    <source>
        <dbReference type="ARBA" id="ARBA00023180"/>
    </source>
</evidence>
<dbReference type="PROSITE" id="PS00456">
    <property type="entry name" value="NA_SOLUT_SYMP_1"/>
    <property type="match status" value="1"/>
</dbReference>
<keyword evidence="7" id="KW-0915">Sodium</keyword>
<feature type="transmembrane region" description="Helical" evidence="14">
    <location>
        <begin position="6"/>
        <end position="25"/>
    </location>
</feature>
<feature type="transmembrane region" description="Helical" evidence="14">
    <location>
        <begin position="268"/>
        <end position="294"/>
    </location>
</feature>
<feature type="transmembrane region" description="Helical" evidence="14">
    <location>
        <begin position="116"/>
        <end position="139"/>
    </location>
</feature>
<dbReference type="PANTHER" id="PTHR42985:SF40">
    <property type="entry name" value="LD47995P-RELATED"/>
    <property type="match status" value="1"/>
</dbReference>
<feature type="transmembrane region" description="Helical" evidence="14">
    <location>
        <begin position="428"/>
        <end position="452"/>
    </location>
</feature>
<proteinExistence type="inferred from homology"/>
<dbReference type="GO" id="GO:0015075">
    <property type="term" value="F:monoatomic ion transmembrane transporter activity"/>
    <property type="evidence" value="ECO:0007669"/>
    <property type="project" value="UniProtKB-ARBA"/>
</dbReference>
<evidence type="ECO:0000256" key="11">
    <source>
        <dbReference type="ARBA" id="ARBA00023201"/>
    </source>
</evidence>
<keyword evidence="3" id="KW-0813">Transport</keyword>
<feature type="transmembrane region" description="Helical" evidence="14">
    <location>
        <begin position="370"/>
        <end position="389"/>
    </location>
</feature>
<evidence type="ECO:0000256" key="1">
    <source>
        <dbReference type="ARBA" id="ARBA00004651"/>
    </source>
</evidence>
<dbReference type="NCBIfam" id="TIGR00813">
    <property type="entry name" value="sss"/>
    <property type="match status" value="1"/>
</dbReference>
<sequence>MFRLGDLLALVLYFVAMALMGVYFARKNKSTEDYFLGNRSFPGWAVGLSMLGTSISSVTFLALPAAAYALDFRQFAQSLGILAAAGMAYYFFIPFFRRGRMTSAFEYLEARYGSGVRCYAAVSFIILQFVRLATILYLIALPMAEMTGFPLFAIIAVTGIVVGGYTVFGGFEAVIWTDVVQTILLLGGGVLCFTLIAFKMPGGFAQIFDIGMEYHKFSLGPMSFALNDRTFLVTLLVGIVGFMTEYSSNQNVIQRYIAAKSTREARKATLLCIFMSLPTWGSFFFLGVCLFAFYHVFSDETVAGLAADQVLPHFIFAELPPFVAGGIVAACFAAAMSSLSSSINSIATIGTVDFYKRFGKGKTDSEALRFAKAVSLLVSAGMIGGAVGIHYIPKESINDMTIILASLFGGGLLSIYLLGFFTRRVGNGALLTGLVIALCFNVLMMLSSFGVIRMPFHSYWTSILVNGILALIAWPLSWLLPNRRNLDGLTVWTQR</sequence>
<feature type="transmembrane region" description="Helical" evidence="14">
    <location>
        <begin position="228"/>
        <end position="247"/>
    </location>
</feature>
<feature type="transmembrane region" description="Helical" evidence="14">
    <location>
        <begin position="314"/>
        <end position="335"/>
    </location>
</feature>
<dbReference type="PROSITE" id="PS50283">
    <property type="entry name" value="NA_SOLUT_SYMP_3"/>
    <property type="match status" value="1"/>
</dbReference>
<keyword evidence="16" id="KW-1185">Reference proteome</keyword>
<comment type="subcellular location">
    <subcellularLocation>
        <location evidence="1">Cell membrane</location>
        <topology evidence="1">Multi-pass membrane protein</topology>
    </subcellularLocation>
</comment>
<feature type="transmembrane region" description="Helical" evidence="14">
    <location>
        <begin position="183"/>
        <end position="208"/>
    </location>
</feature>
<dbReference type="GO" id="GO:0005886">
    <property type="term" value="C:plasma membrane"/>
    <property type="evidence" value="ECO:0007669"/>
    <property type="project" value="UniProtKB-SubCell"/>
</dbReference>
<keyword evidence="11" id="KW-0739">Sodium transport</keyword>
<keyword evidence="6 14" id="KW-1133">Transmembrane helix</keyword>
<evidence type="ECO:0000256" key="3">
    <source>
        <dbReference type="ARBA" id="ARBA00022448"/>
    </source>
</evidence>
<evidence type="ECO:0000256" key="13">
    <source>
        <dbReference type="RuleBase" id="RU362091"/>
    </source>
</evidence>
<dbReference type="InterPro" id="IPR018212">
    <property type="entry name" value="Na/solute_symporter_CS"/>
</dbReference>